<name>A0A1V6SAW3_9EURO</name>
<comment type="caution">
    <text evidence="4">The sequence shown here is derived from an EMBL/GenBank/DDBJ whole genome shotgun (WGS) entry which is preliminary data.</text>
</comment>
<dbReference type="GO" id="GO:0016651">
    <property type="term" value="F:oxidoreductase activity, acting on NAD(P)H"/>
    <property type="evidence" value="ECO:0007669"/>
    <property type="project" value="InterPro"/>
</dbReference>
<gene>
    <name evidence="4" type="ORF">PENVUL_c003G03284</name>
</gene>
<evidence type="ECO:0000256" key="1">
    <source>
        <dbReference type="ARBA" id="ARBA00008072"/>
    </source>
</evidence>
<organism evidence="4 5">
    <name type="scientific">Penicillium vulpinum</name>
    <dbReference type="NCBI Taxonomy" id="29845"/>
    <lineage>
        <taxon>Eukaryota</taxon>
        <taxon>Fungi</taxon>
        <taxon>Dikarya</taxon>
        <taxon>Ascomycota</taxon>
        <taxon>Pezizomycotina</taxon>
        <taxon>Eurotiomycetes</taxon>
        <taxon>Eurotiomycetidae</taxon>
        <taxon>Eurotiales</taxon>
        <taxon>Aspergillaceae</taxon>
        <taxon>Penicillium</taxon>
    </lineage>
</organism>
<sequence>MDVFELHQVPKFKMKEAIIDKTVSVIIRDVDIPTPQPGQVLIQVVVSGTNPKDWKRPKRQPNNAAINQGDDIAGYVEAVGEGVRNFRKGDKVAAFHEMGSPHGSYGEYAIAWEYSTFHLTEKTSFEEAATIPLAAMTAALGLYQKLKLPLPWTPADKPTPLVVYGGASAVGAFVIKFAQLSNIHPIIAIAGKGAPFVETLISREKGDTIIDYREGDDAVSSGIKAVGKGTPIRHAYDAVSEKGSYLNLGAALDAPGKIAVVLPAGVDEAREQITIHRTMVGSVHQPPAEGQSLGDKEFAAALFQFIGRGLAQGWFSGHPYEVREGGLGGLEGALKDLEAGKASAVKYVIKISENEGVKQ</sequence>
<reference evidence="5" key="1">
    <citation type="journal article" date="2017" name="Nat. Microbiol.">
        <title>Global analysis of biosynthetic gene clusters reveals vast potential of secondary metabolite production in Penicillium species.</title>
        <authorList>
            <person name="Nielsen J.C."/>
            <person name="Grijseels S."/>
            <person name="Prigent S."/>
            <person name="Ji B."/>
            <person name="Dainat J."/>
            <person name="Nielsen K.F."/>
            <person name="Frisvad J.C."/>
            <person name="Workman M."/>
            <person name="Nielsen J."/>
        </authorList>
    </citation>
    <scope>NUCLEOTIDE SEQUENCE [LARGE SCALE GENOMIC DNA]</scope>
    <source>
        <strain evidence="5">IBT 29486</strain>
    </source>
</reference>
<keyword evidence="2" id="KW-0560">Oxidoreductase</keyword>
<dbReference type="Gene3D" id="3.90.180.10">
    <property type="entry name" value="Medium-chain alcohol dehydrogenases, catalytic domain"/>
    <property type="match status" value="1"/>
</dbReference>
<dbReference type="STRING" id="29845.A0A1V6SAW3"/>
<accession>A0A1V6SAW3</accession>
<evidence type="ECO:0000259" key="3">
    <source>
        <dbReference type="SMART" id="SM00829"/>
    </source>
</evidence>
<dbReference type="InterPro" id="IPR013154">
    <property type="entry name" value="ADH-like_N"/>
</dbReference>
<dbReference type="PANTHER" id="PTHR45348:SF5">
    <property type="entry name" value="OXIDOREDUCTASE, PUTATIVE (AFU_ORTHOLOGUE AFUA_8G01420)-RELATED"/>
    <property type="match status" value="1"/>
</dbReference>
<dbReference type="AlphaFoldDB" id="A0A1V6SAW3"/>
<proteinExistence type="inferred from homology"/>
<dbReference type="PANTHER" id="PTHR45348">
    <property type="entry name" value="HYPOTHETICAL OXIDOREDUCTASE (EUROFUNG)"/>
    <property type="match status" value="1"/>
</dbReference>
<dbReference type="InterPro" id="IPR011032">
    <property type="entry name" value="GroES-like_sf"/>
</dbReference>
<dbReference type="InterPro" id="IPR020843">
    <property type="entry name" value="ER"/>
</dbReference>
<evidence type="ECO:0000313" key="4">
    <source>
        <dbReference type="EMBL" id="OQE11026.1"/>
    </source>
</evidence>
<dbReference type="Pfam" id="PF08240">
    <property type="entry name" value="ADH_N"/>
    <property type="match status" value="1"/>
</dbReference>
<dbReference type="InterPro" id="IPR047122">
    <property type="entry name" value="Trans-enoyl_RdTase-like"/>
</dbReference>
<keyword evidence="5" id="KW-1185">Reference proteome</keyword>
<comment type="similarity">
    <text evidence="1">Belongs to the zinc-containing alcohol dehydrogenase family.</text>
</comment>
<evidence type="ECO:0000313" key="5">
    <source>
        <dbReference type="Proteomes" id="UP000191518"/>
    </source>
</evidence>
<dbReference type="CDD" id="cd08249">
    <property type="entry name" value="enoyl_reductase_like"/>
    <property type="match status" value="1"/>
</dbReference>
<dbReference type="EMBL" id="MDYP01000003">
    <property type="protein sequence ID" value="OQE11026.1"/>
    <property type="molecule type" value="Genomic_DNA"/>
</dbReference>
<dbReference type="Proteomes" id="UP000191518">
    <property type="component" value="Unassembled WGS sequence"/>
</dbReference>
<dbReference type="SUPFAM" id="SSF50129">
    <property type="entry name" value="GroES-like"/>
    <property type="match status" value="1"/>
</dbReference>
<protein>
    <recommendedName>
        <fullName evidence="3">Enoyl reductase (ER) domain-containing protein</fullName>
    </recommendedName>
</protein>
<dbReference type="Gene3D" id="3.40.50.720">
    <property type="entry name" value="NAD(P)-binding Rossmann-like Domain"/>
    <property type="match status" value="1"/>
</dbReference>
<dbReference type="InterPro" id="IPR036291">
    <property type="entry name" value="NAD(P)-bd_dom_sf"/>
</dbReference>
<feature type="domain" description="Enoyl reductase (ER)" evidence="3">
    <location>
        <begin position="22"/>
        <end position="349"/>
    </location>
</feature>
<evidence type="ECO:0000256" key="2">
    <source>
        <dbReference type="ARBA" id="ARBA00023002"/>
    </source>
</evidence>
<dbReference type="SUPFAM" id="SSF51735">
    <property type="entry name" value="NAD(P)-binding Rossmann-fold domains"/>
    <property type="match status" value="1"/>
</dbReference>
<dbReference type="SMART" id="SM00829">
    <property type="entry name" value="PKS_ER"/>
    <property type="match status" value="1"/>
</dbReference>